<evidence type="ECO:0000259" key="3">
    <source>
        <dbReference type="Pfam" id="PF12804"/>
    </source>
</evidence>
<dbReference type="EMBL" id="AZRN01000010">
    <property type="protein sequence ID" value="PNS00478.1"/>
    <property type="molecule type" value="Genomic_DNA"/>
</dbReference>
<dbReference type="Proteomes" id="UP000236604">
    <property type="component" value="Unassembled WGS sequence"/>
</dbReference>
<dbReference type="PANTHER" id="PTHR43584:SF8">
    <property type="entry name" value="N-ACETYLMURAMATE ALPHA-1-PHOSPHATE URIDYLYLTRANSFERASE"/>
    <property type="match status" value="1"/>
</dbReference>
<dbReference type="SUPFAM" id="SSF56112">
    <property type="entry name" value="Protein kinase-like (PK-like)"/>
    <property type="match status" value="1"/>
</dbReference>
<accession>A0A2K1PCK0</accession>
<feature type="domain" description="MobA-like NTP transferase" evidence="3">
    <location>
        <begin position="2"/>
        <end position="103"/>
    </location>
</feature>
<dbReference type="Pfam" id="PF12804">
    <property type="entry name" value="NTP_transf_3"/>
    <property type="match status" value="1"/>
</dbReference>
<keyword evidence="5" id="KW-1185">Reference proteome</keyword>
<dbReference type="InterPro" id="IPR050065">
    <property type="entry name" value="GlmU-like"/>
</dbReference>
<dbReference type="RefSeq" id="WP_281255672.1">
    <property type="nucleotide sequence ID" value="NZ_AZRN01000010.1"/>
</dbReference>
<dbReference type="InterPro" id="IPR011009">
    <property type="entry name" value="Kinase-like_dom_sf"/>
</dbReference>
<dbReference type="SUPFAM" id="SSF53448">
    <property type="entry name" value="Nucleotide-diphospho-sugar transferases"/>
    <property type="match status" value="1"/>
</dbReference>
<sequence length="496" mass="58616">MIIQAGGKGTRMEKYTWNKPKALVSVDSSPMIFYTFKVFKNSNFIIIGDYKYEVLKEYLKIFSDINYILIKTGEKGTCAGLNTALKFIPQNEPLVYVWSDLVLPKDFELNLNNNKNLIGISKDFECRWSYKNGEFVEEKSKEFGVAGFFVFNSKKEIEDVPSSGEFVKYLKYKNIEFDEIPLYGTKEFGIKEEYEEYIFSKRISRPFNEVKIANDKVIKIPLDEKGFALAEHESNWYKYISTKSYSNIPKVLSLDPITLEKVDGLHPFELNSYKDKKKVLDKILEAFEKLHNLSHPINSNYFSLEKEYYVKTFERMDKVYKLIPFATEKEIKINNKWFLNPFYLEEDIKNLVREFYPEKFHPIHGDPTFSNMLIDKNLDKIYLIDPRGYFGFDKIYGDKDYDYAKLYYSLKGNYDKFNQKHFDLKIENTEVFLDIESNEYEQLEEYFFENIKPVNEDKIKLLHAIIWLSLTTYAWDDYDSICGAFYNGTIKLGEVI</sequence>
<name>A0A2K1PCK0_9BACT</name>
<dbReference type="InterPro" id="IPR025877">
    <property type="entry name" value="MobA-like_NTP_Trfase"/>
</dbReference>
<comment type="caution">
    <text evidence="4">The sequence shown here is derived from an EMBL/GenBank/DDBJ whole genome shotgun (WGS) entry which is preliminary data.</text>
</comment>
<evidence type="ECO:0000256" key="2">
    <source>
        <dbReference type="ARBA" id="ARBA00022695"/>
    </source>
</evidence>
<dbReference type="GO" id="GO:0016779">
    <property type="term" value="F:nucleotidyltransferase activity"/>
    <property type="evidence" value="ECO:0007669"/>
    <property type="project" value="UniProtKB-KW"/>
</dbReference>
<dbReference type="InterPro" id="IPR029044">
    <property type="entry name" value="Nucleotide-diphossugar_trans"/>
</dbReference>
<reference evidence="4 5" key="1">
    <citation type="submission" date="2013-12" db="EMBL/GenBank/DDBJ databases">
        <title>Comparative genomics of Petrotoga isolates.</title>
        <authorList>
            <person name="Nesbo C.L."/>
            <person name="Charchuk R."/>
            <person name="Chow K."/>
        </authorList>
    </citation>
    <scope>NUCLEOTIDE SEQUENCE [LARGE SCALE GENOMIC DNA]</scope>
    <source>
        <strain evidence="4 5">DSM 14811</strain>
    </source>
</reference>
<evidence type="ECO:0000313" key="4">
    <source>
        <dbReference type="EMBL" id="PNS00478.1"/>
    </source>
</evidence>
<protein>
    <recommendedName>
        <fullName evidence="3">MobA-like NTP transferase domain-containing protein</fullName>
    </recommendedName>
</protein>
<organism evidence="4 5">
    <name type="scientific">Petrotoga mexicana DSM 14811</name>
    <dbReference type="NCBI Taxonomy" id="1122954"/>
    <lineage>
        <taxon>Bacteria</taxon>
        <taxon>Thermotogati</taxon>
        <taxon>Thermotogota</taxon>
        <taxon>Thermotogae</taxon>
        <taxon>Petrotogales</taxon>
        <taxon>Petrotogaceae</taxon>
        <taxon>Petrotoga</taxon>
    </lineage>
</organism>
<evidence type="ECO:0000256" key="1">
    <source>
        <dbReference type="ARBA" id="ARBA00022679"/>
    </source>
</evidence>
<gene>
    <name evidence="4" type="ORF">X927_03195</name>
</gene>
<dbReference type="Gene3D" id="3.90.550.10">
    <property type="entry name" value="Spore Coat Polysaccharide Biosynthesis Protein SpsA, Chain A"/>
    <property type="match status" value="1"/>
</dbReference>
<dbReference type="AlphaFoldDB" id="A0A2K1PCK0"/>
<keyword evidence="2" id="KW-0548">Nucleotidyltransferase</keyword>
<keyword evidence="1" id="KW-0808">Transferase</keyword>
<proteinExistence type="predicted"/>
<dbReference type="PANTHER" id="PTHR43584">
    <property type="entry name" value="NUCLEOTIDYL TRANSFERASE"/>
    <property type="match status" value="1"/>
</dbReference>
<evidence type="ECO:0000313" key="5">
    <source>
        <dbReference type="Proteomes" id="UP000236604"/>
    </source>
</evidence>